<dbReference type="GO" id="GO:0055085">
    <property type="term" value="P:transmembrane transport"/>
    <property type="evidence" value="ECO:0007669"/>
    <property type="project" value="UniProtKB-UniRule"/>
</dbReference>
<keyword evidence="2 6" id="KW-1003">Cell membrane</keyword>
<evidence type="ECO:0000313" key="9">
    <source>
        <dbReference type="Proteomes" id="UP000037109"/>
    </source>
</evidence>
<organism evidence="8 9">
    <name type="scientific">Sporosarcina globispora</name>
    <name type="common">Bacillus globisporus</name>
    <dbReference type="NCBI Taxonomy" id="1459"/>
    <lineage>
        <taxon>Bacteria</taxon>
        <taxon>Bacillati</taxon>
        <taxon>Bacillota</taxon>
        <taxon>Bacilli</taxon>
        <taxon>Bacillales</taxon>
        <taxon>Caryophanaceae</taxon>
        <taxon>Sporosarcina</taxon>
    </lineage>
</organism>
<feature type="transmembrane region" description="Helical" evidence="6">
    <location>
        <begin position="147"/>
        <end position="168"/>
    </location>
</feature>
<reference evidence="9" key="1">
    <citation type="submission" date="2015-07" db="EMBL/GenBank/DDBJ databases">
        <title>Fjat-10036 dsm4.</title>
        <authorList>
            <person name="Liu B."/>
            <person name="Wang J."/>
            <person name="Zhu Y."/>
            <person name="Liu G."/>
            <person name="Chen Q."/>
            <person name="Chen Z."/>
            <person name="Lan J."/>
            <person name="Che J."/>
            <person name="Ge C."/>
            <person name="Shi H."/>
            <person name="Pan Z."/>
            <person name="Liu X."/>
        </authorList>
    </citation>
    <scope>NUCLEOTIDE SEQUENCE [LARGE SCALE GENOMIC DNA]</scope>
    <source>
        <strain evidence="9">DSM 4</strain>
    </source>
</reference>
<keyword evidence="9" id="KW-1185">Reference proteome</keyword>
<evidence type="ECO:0000313" key="8">
    <source>
        <dbReference type="EMBL" id="KON88101.1"/>
    </source>
</evidence>
<dbReference type="OrthoDB" id="1705903at2"/>
<keyword evidence="3 6" id="KW-0812">Transmembrane</keyword>
<keyword evidence="4 6" id="KW-1133">Transmembrane helix</keyword>
<feature type="transmembrane region" description="Helical" evidence="6">
    <location>
        <begin position="288"/>
        <end position="311"/>
    </location>
</feature>
<feature type="transmembrane region" description="Helical" evidence="6">
    <location>
        <begin position="587"/>
        <end position="611"/>
    </location>
</feature>
<comment type="similarity">
    <text evidence="6">Belongs to the ABC-4 integral membrane protein family.</text>
</comment>
<feature type="transmembrane region" description="Helical" evidence="6">
    <location>
        <begin position="20"/>
        <end position="39"/>
    </location>
</feature>
<dbReference type="GO" id="GO:0005886">
    <property type="term" value="C:plasma membrane"/>
    <property type="evidence" value="ECO:0007669"/>
    <property type="project" value="UniProtKB-SubCell"/>
</dbReference>
<dbReference type="Pfam" id="PF02687">
    <property type="entry name" value="FtsX"/>
    <property type="match status" value="2"/>
</dbReference>
<dbReference type="InterPro" id="IPR003838">
    <property type="entry name" value="ABC3_permease_C"/>
</dbReference>
<accession>A0A0M0GF90</accession>
<comment type="subcellular location">
    <subcellularLocation>
        <location evidence="1 6">Cell membrane</location>
        <topology evidence="1 6">Multi-pass membrane protein</topology>
    </subcellularLocation>
</comment>
<feature type="transmembrane region" description="Helical" evidence="6">
    <location>
        <begin position="59"/>
        <end position="80"/>
    </location>
</feature>
<feature type="domain" description="ABC3 transporter permease C-terminal" evidence="7">
    <location>
        <begin position="538"/>
        <end position="645"/>
    </location>
</feature>
<evidence type="ECO:0000256" key="3">
    <source>
        <dbReference type="ARBA" id="ARBA00022692"/>
    </source>
</evidence>
<dbReference type="EMBL" id="LGUF01000007">
    <property type="protein sequence ID" value="KON88101.1"/>
    <property type="molecule type" value="Genomic_DNA"/>
</dbReference>
<gene>
    <name evidence="8" type="ORF">AF332_15635</name>
</gene>
<dbReference type="PATRIC" id="fig|1459.3.peg.3390"/>
<evidence type="ECO:0000256" key="2">
    <source>
        <dbReference type="ARBA" id="ARBA00022475"/>
    </source>
</evidence>
<evidence type="ECO:0000256" key="1">
    <source>
        <dbReference type="ARBA" id="ARBA00004651"/>
    </source>
</evidence>
<dbReference type="STRING" id="1459.AF332_15635"/>
<feature type="transmembrane region" description="Helical" evidence="6">
    <location>
        <begin position="623"/>
        <end position="647"/>
    </location>
</feature>
<evidence type="ECO:0000259" key="7">
    <source>
        <dbReference type="Pfam" id="PF02687"/>
    </source>
</evidence>
<dbReference type="PANTHER" id="PTHR46795">
    <property type="entry name" value="ABC TRANSPORTER PERMEASE-RELATED-RELATED"/>
    <property type="match status" value="1"/>
</dbReference>
<dbReference type="AlphaFoldDB" id="A0A0M0GF90"/>
<dbReference type="Proteomes" id="UP000037109">
    <property type="component" value="Unassembled WGS sequence"/>
</dbReference>
<dbReference type="PANTHER" id="PTHR46795:SF3">
    <property type="entry name" value="ABC TRANSPORTER PERMEASE"/>
    <property type="match status" value="1"/>
</dbReference>
<dbReference type="InterPro" id="IPR052536">
    <property type="entry name" value="ABC-4_Integral_Memb_Prot"/>
</dbReference>
<protein>
    <recommendedName>
        <fullName evidence="7">ABC3 transporter permease C-terminal domain-containing protein</fullName>
    </recommendedName>
</protein>
<evidence type="ECO:0000256" key="5">
    <source>
        <dbReference type="ARBA" id="ARBA00023136"/>
    </source>
</evidence>
<feature type="transmembrane region" description="Helical" evidence="6">
    <location>
        <begin position="531"/>
        <end position="553"/>
    </location>
</feature>
<sequence length="654" mass="75509">MSLLDLTWRNVQRNFRLYTIYLFSMIIGVMIHFTFSALMNNKDILDALKNRGNFQMGVTIASVVIFLFIIFFMLYANSFFIRQRKKEFGLYLLLGMSERQITLLVFYETLIIGAISLMTGILLGGLLSKFFGMLLMNLMQYDNVITFSFPFRAIGTTALLFLFLVFIISIQNFIMVHRVQLVELFHAKEKVEKPMKSSTIYAIFSLILLATAFILISRGRESSIWQEHATFGMIAVTVGIIGGTYLFFRQFSGWLLQIIQHKRKYYEGNRVLWTSSLRFLLRSNTLNLTFISLFSTAIIFLIGFVCINYAVQFEAVGRNLPNDIAYQSVDKKTNEKIHTILKNSEHPVEYHNTLAGLAGIPISDRSIAFDNPEYYMNDVILFPEKAYNEIVFLRGDDEKVELHGKEAISLSQGTDLNKLYDKNEQPSFIVKVGKETTFTIAEKKDYALLGWSTDPERSMQIKPAVLVISDQAFQTLKSNAEMKFFEIYQIKNAKQAEVLSREVHSLVTRTPGAYYSSFADVYSNQIESSSLLLFSAAFLAVIALFALASVIYFKQLQEATEEQRQYSILRKIGVDDREMKMVIRKKLLFVFLPPLVLGILYSWFILKYYILDSVQDFPQLNNMIWGILVIYFFIYLLFYLSSTNIYFKIVNQKQ</sequence>
<name>A0A0M0GF90_SPOGL</name>
<keyword evidence="5 6" id="KW-0472">Membrane</keyword>
<dbReference type="InterPro" id="IPR027022">
    <property type="entry name" value="ABC_permease_BceB-typ"/>
</dbReference>
<dbReference type="PIRSF" id="PIRSF018968">
    <property type="entry name" value="ABC_permease_BceB"/>
    <property type="match status" value="1"/>
</dbReference>
<proteinExistence type="inferred from homology"/>
<evidence type="ECO:0000256" key="4">
    <source>
        <dbReference type="ARBA" id="ARBA00022989"/>
    </source>
</evidence>
<feature type="transmembrane region" description="Helical" evidence="6">
    <location>
        <begin position="101"/>
        <end position="127"/>
    </location>
</feature>
<feature type="domain" description="ABC3 transporter permease C-terminal" evidence="7">
    <location>
        <begin position="60"/>
        <end position="174"/>
    </location>
</feature>
<evidence type="ECO:0000256" key="6">
    <source>
        <dbReference type="PIRNR" id="PIRNR018968"/>
    </source>
</evidence>
<keyword evidence="6" id="KW-0813">Transport</keyword>
<comment type="caution">
    <text evidence="8">The sequence shown here is derived from an EMBL/GenBank/DDBJ whole genome shotgun (WGS) entry which is preliminary data.</text>
</comment>
<feature type="transmembrane region" description="Helical" evidence="6">
    <location>
        <begin position="198"/>
        <end position="217"/>
    </location>
</feature>
<feature type="transmembrane region" description="Helical" evidence="6">
    <location>
        <begin position="229"/>
        <end position="248"/>
    </location>
</feature>